<comment type="caution">
    <text evidence="1">The sequence shown here is derived from an EMBL/GenBank/DDBJ whole genome shotgun (WGS) entry which is preliminary data.</text>
</comment>
<dbReference type="RefSeq" id="WP_209335463.1">
    <property type="nucleotide sequence ID" value="NZ_JAGIYY010000003.1"/>
</dbReference>
<organism evidence="1 2">
    <name type="scientific">Tianweitania sediminis</name>
    <dbReference type="NCBI Taxonomy" id="1502156"/>
    <lineage>
        <taxon>Bacteria</taxon>
        <taxon>Pseudomonadati</taxon>
        <taxon>Pseudomonadota</taxon>
        <taxon>Alphaproteobacteria</taxon>
        <taxon>Hyphomicrobiales</taxon>
        <taxon>Phyllobacteriaceae</taxon>
        <taxon>Tianweitania</taxon>
    </lineage>
</organism>
<proteinExistence type="predicted"/>
<dbReference type="Proteomes" id="UP000666240">
    <property type="component" value="Unassembled WGS sequence"/>
</dbReference>
<dbReference type="AlphaFoldDB" id="A0A8J7RLN3"/>
<dbReference type="InterPro" id="IPR009363">
    <property type="entry name" value="Phage_Mu_Gp16"/>
</dbReference>
<name>A0A8J7RLN3_9HYPH</name>
<keyword evidence="2" id="KW-1185">Reference proteome</keyword>
<sequence>MSALAAIHVAKKQLGLDEDTFRAVCVRVTGKSSTREMNDNQRNRLIEEFRRQGFQTASKGSRKRLEGKFAPKLQALWIAAWNLGIVRDRSDDALVSFVKRQTGIDHVRFVRDAEDAIKAIEALKRWMEREAGVDWSADKQRHPIFNDDRFRVAWAQFRKIVPGATLMGNGPAFLRLVKELTGHEFTTIFDLHPEPDMSGGEIAYVGGLPPADWLKLMNALGERIRRQQGGERRGRV</sequence>
<evidence type="ECO:0000313" key="2">
    <source>
        <dbReference type="Proteomes" id="UP000666240"/>
    </source>
</evidence>
<reference evidence="1" key="1">
    <citation type="submission" date="2021-03" db="EMBL/GenBank/DDBJ databases">
        <title>Genome sequencing and assembly of Tianweitania sediminis.</title>
        <authorList>
            <person name="Chhetri G."/>
        </authorList>
    </citation>
    <scope>NUCLEOTIDE SEQUENCE</scope>
    <source>
        <strain evidence="1">Z8</strain>
    </source>
</reference>
<protein>
    <submittedName>
        <fullName evidence="1">Regulatory protein GemA</fullName>
    </submittedName>
</protein>
<gene>
    <name evidence="1" type="ORF">J5Y06_12440</name>
</gene>
<evidence type="ECO:0000313" key="1">
    <source>
        <dbReference type="EMBL" id="MBP0439461.1"/>
    </source>
</evidence>
<accession>A0A8J7RLN3</accession>
<dbReference type="Pfam" id="PF06252">
    <property type="entry name" value="GemA"/>
    <property type="match status" value="1"/>
</dbReference>
<dbReference type="EMBL" id="JAGIYY010000003">
    <property type="protein sequence ID" value="MBP0439461.1"/>
    <property type="molecule type" value="Genomic_DNA"/>
</dbReference>